<sequence>MLSSSNKPVSLLPPKTLPRKRCFTFDPMCPENAMRSPLSDLAKRERVFSSLSHSRSEESGLCASFFASCAQPSKGALRPRRHSGRKADHYSCRHREENENRPLVVVNSKMTRHESPLASFLPPQTHPDSHVKHHPCSLAGKARFILEAIPSEGLLHPLSSQPPKRVPCSLSGFVSVNLFWAFLGKEVGYATDRFPPQSKEERKLAEDKKEAEMVELPGIKTEIALTFLQIGRNSIGFPEGMGRMVAL</sequence>
<dbReference type="EMBL" id="BKCP01008371">
    <property type="protein sequence ID" value="GER48853.1"/>
    <property type="molecule type" value="Genomic_DNA"/>
</dbReference>
<comment type="caution">
    <text evidence="1">The sequence shown here is derived from an EMBL/GenBank/DDBJ whole genome shotgun (WGS) entry which is preliminary data.</text>
</comment>
<evidence type="ECO:0000313" key="2">
    <source>
        <dbReference type="Proteomes" id="UP000325081"/>
    </source>
</evidence>
<dbReference type="Proteomes" id="UP000325081">
    <property type="component" value="Unassembled WGS sequence"/>
</dbReference>
<reference evidence="2" key="1">
    <citation type="journal article" date="2019" name="Curr. Biol.">
        <title>Genome Sequence of Striga asiatica Provides Insight into the Evolution of Plant Parasitism.</title>
        <authorList>
            <person name="Yoshida S."/>
            <person name="Kim S."/>
            <person name="Wafula E.K."/>
            <person name="Tanskanen J."/>
            <person name="Kim Y.M."/>
            <person name="Honaas L."/>
            <person name="Yang Z."/>
            <person name="Spallek T."/>
            <person name="Conn C.E."/>
            <person name="Ichihashi Y."/>
            <person name="Cheong K."/>
            <person name="Cui S."/>
            <person name="Der J.P."/>
            <person name="Gundlach H."/>
            <person name="Jiao Y."/>
            <person name="Hori C."/>
            <person name="Ishida J.K."/>
            <person name="Kasahara H."/>
            <person name="Kiba T."/>
            <person name="Kim M.S."/>
            <person name="Koo N."/>
            <person name="Laohavisit A."/>
            <person name="Lee Y.H."/>
            <person name="Lumba S."/>
            <person name="McCourt P."/>
            <person name="Mortimer J.C."/>
            <person name="Mutuku J.M."/>
            <person name="Nomura T."/>
            <person name="Sasaki-Sekimoto Y."/>
            <person name="Seto Y."/>
            <person name="Wang Y."/>
            <person name="Wakatake T."/>
            <person name="Sakakibara H."/>
            <person name="Demura T."/>
            <person name="Yamaguchi S."/>
            <person name="Yoneyama K."/>
            <person name="Manabe R.I."/>
            <person name="Nelson D.C."/>
            <person name="Schulman A.H."/>
            <person name="Timko M.P."/>
            <person name="dePamphilis C.W."/>
            <person name="Choi D."/>
            <person name="Shirasu K."/>
        </authorList>
    </citation>
    <scope>NUCLEOTIDE SEQUENCE [LARGE SCALE GENOMIC DNA]</scope>
    <source>
        <strain evidence="2">cv. UVA1</strain>
    </source>
</reference>
<name>A0A5A7QU41_STRAF</name>
<evidence type="ECO:0000313" key="1">
    <source>
        <dbReference type="EMBL" id="GER48853.1"/>
    </source>
</evidence>
<protein>
    <submittedName>
        <fullName evidence="1">NADH-quinone oxidoreductase subunit D</fullName>
    </submittedName>
</protein>
<keyword evidence="2" id="KW-1185">Reference proteome</keyword>
<dbReference type="OrthoDB" id="10371870at2759"/>
<accession>A0A5A7QU41</accession>
<feature type="non-terminal residue" evidence="1">
    <location>
        <position position="247"/>
    </location>
</feature>
<organism evidence="1 2">
    <name type="scientific">Striga asiatica</name>
    <name type="common">Asiatic witchweed</name>
    <name type="synonym">Buchnera asiatica</name>
    <dbReference type="NCBI Taxonomy" id="4170"/>
    <lineage>
        <taxon>Eukaryota</taxon>
        <taxon>Viridiplantae</taxon>
        <taxon>Streptophyta</taxon>
        <taxon>Embryophyta</taxon>
        <taxon>Tracheophyta</taxon>
        <taxon>Spermatophyta</taxon>
        <taxon>Magnoliopsida</taxon>
        <taxon>eudicotyledons</taxon>
        <taxon>Gunneridae</taxon>
        <taxon>Pentapetalae</taxon>
        <taxon>asterids</taxon>
        <taxon>lamiids</taxon>
        <taxon>Lamiales</taxon>
        <taxon>Orobanchaceae</taxon>
        <taxon>Buchnereae</taxon>
        <taxon>Striga</taxon>
    </lineage>
</organism>
<proteinExistence type="predicted"/>
<gene>
    <name evidence="1" type="ORF">STAS_26078</name>
</gene>
<dbReference type="AlphaFoldDB" id="A0A5A7QU41"/>